<sequence>MASESITAKDARFKVICMAPDVCLTPGKNGVPVPYPIVHMMDQSMHCSPNVFIASKPAYLHNQSYVDNVKGDEAGGGKGVVSQTHMKISHDIDYSKSVFINGRAIVRTGDKMWMNWTEPGGGAAGKAGPSTGLGKGMDDLVAKSPTLQQDLEKLQQDGWKIEYGKEGGGSFANQGTKTITLDGNLKNDPTAATRVLSHEVGHATYSYQADFSSRSAYVNGQLADEGAAAMKNIEVQREIIKNGGPDIGIAGNSANHGAYNGAFDQYVKDGNAAAARDSMGKVFGQGEITSTTKQPYADYYGDWYDQNIAGKKK</sequence>
<dbReference type="CDD" id="cd14740">
    <property type="entry name" value="PAAR_4"/>
    <property type="match status" value="1"/>
</dbReference>
<keyword evidence="2" id="KW-1185">Reference proteome</keyword>
<dbReference type="STRING" id="32040.SAMN04489710_106233"/>
<dbReference type="RefSeq" id="WP_353615076.1">
    <property type="nucleotide sequence ID" value="NZ_FOMQ01000006.1"/>
</dbReference>
<proteinExistence type="predicted"/>
<organism evidence="1 2">
    <name type="scientific">Paracidovorax konjaci</name>
    <dbReference type="NCBI Taxonomy" id="32040"/>
    <lineage>
        <taxon>Bacteria</taxon>
        <taxon>Pseudomonadati</taxon>
        <taxon>Pseudomonadota</taxon>
        <taxon>Betaproteobacteria</taxon>
        <taxon>Burkholderiales</taxon>
        <taxon>Comamonadaceae</taxon>
        <taxon>Paracidovorax</taxon>
    </lineage>
</organism>
<evidence type="ECO:0000313" key="2">
    <source>
        <dbReference type="Proteomes" id="UP000199517"/>
    </source>
</evidence>
<name>A0A1I1VD93_9BURK</name>
<dbReference type="AlphaFoldDB" id="A0A1I1VD93"/>
<protein>
    <submittedName>
        <fullName evidence="1">Uncharacterized protein</fullName>
    </submittedName>
</protein>
<dbReference type="EMBL" id="FOMQ01000006">
    <property type="protein sequence ID" value="SFD81051.1"/>
    <property type="molecule type" value="Genomic_DNA"/>
</dbReference>
<reference evidence="2" key="1">
    <citation type="submission" date="2016-10" db="EMBL/GenBank/DDBJ databases">
        <authorList>
            <person name="Varghese N."/>
            <person name="Submissions S."/>
        </authorList>
    </citation>
    <scope>NUCLEOTIDE SEQUENCE [LARGE SCALE GENOMIC DNA]</scope>
    <source>
        <strain evidence="2">DSM 7481</strain>
    </source>
</reference>
<evidence type="ECO:0000313" key="1">
    <source>
        <dbReference type="EMBL" id="SFD81051.1"/>
    </source>
</evidence>
<dbReference type="Proteomes" id="UP000199517">
    <property type="component" value="Unassembled WGS sequence"/>
</dbReference>
<dbReference type="Pfam" id="PF13665">
    <property type="entry name" value="Tox-PAAR-like"/>
    <property type="match status" value="1"/>
</dbReference>
<gene>
    <name evidence="1" type="ORF">SAMN04489710_106233</name>
</gene>
<accession>A0A1I1VD93</accession>